<proteinExistence type="predicted"/>
<dbReference type="Pfam" id="PF17667">
    <property type="entry name" value="Pkinase_fungal"/>
    <property type="match status" value="2"/>
</dbReference>
<evidence type="ECO:0000313" key="4">
    <source>
        <dbReference type="EMBL" id="KAJ6436489.1"/>
    </source>
</evidence>
<dbReference type="InterPro" id="IPR040976">
    <property type="entry name" value="Pkinase_fungal"/>
</dbReference>
<evidence type="ECO:0000313" key="5">
    <source>
        <dbReference type="Proteomes" id="UP001163105"/>
    </source>
</evidence>
<feature type="domain" description="Aminoglycoside phosphotransferase" evidence="2">
    <location>
        <begin position="674"/>
        <end position="845"/>
    </location>
</feature>
<feature type="region of interest" description="Disordered" evidence="1">
    <location>
        <begin position="1"/>
        <end position="43"/>
    </location>
</feature>
<sequence>MAQTTRGEINLSSAPSTTFSVPESSPDFDPLEPDVDGTGDTSPSIDYAGYEGIDWNRLAGFSIRKHRKRARTGWVWEHGFDIENTNSGHRYWLCKLCHRKKTTITHMYDAASTSQANSHMEEVHHVCKGGPMLPQRKKQRTLLDMVDLDTHQPKDQALMNAFISSFDPLRFQHLLIRWVACDNIPFHKLESPYFRDLMAYANSAIVDSGSVPTHSTIRDWIVRSFNRHKGVVTELLRRSLSRINVSFDAWSSRKFMSLLGLTVHFLDDEGNFRTFLLGLPRIEGRHCGENLADRVSEILHEYGFEDRVGYFVTDNAESNDTCLEDLGRELGFKKQHRRLRCCGHIINLVARSILFGTDAFEEDCQADKEIQDEVKLWRSKGPIGKLHNTVHWVERSGQRIERLHKPQSIENTALGLEDKTTYDVVMDNATRWNSSEAMMERGYMLRNALDSLVQAEVTEWSQYVARRTQNGAKPMPKKCRKKPTIVDDRMAAEDWSVIAEYLAILKPLKIATKRLEGRPREGKSGAIWEVLLTMEWLLKHLEEAKLQHERDEEPYLRIGCNLGWMKLDQYYALTEDSPAYLASLVLHPAFRWSTVESQWSDHPDWLTRGRTAVQELWEEYRSLPIDAVPAGVAATATCAPHIFNPAFTAVHSGSCQDADVYDPAAQDAEGRNPVGVGFILMEKLPGKSLRWSTATRQERKKVMSQLVETFVELHNYPFELLGSLDAPGGSHIGAFARESLTDFVQSGMRTTGPFSSLEDYHLSSLRLILDMIVREEIYSQQAVDAYLIHRFLIDLVPHVLPSVRDDERFYLKHADDKGDHILVDEHFNITGIIDWEWAHTASPAHAFNSPVGLLPVADFYTGKNNLGDDEIVFARLLEEKGHQDLANFVWNGRLQHRFAFCCGYDLTADWDGFQGLFRGLRDAAGVDDGLEWTEWKASALQRYHLQNLALVLLSTLQIHPAARLLRSSGNGKNLFDDLLRLNFAVNSGEYDSERVKLLVRSALADIPDDTVIWSHVYDAVTESTPPPRPIPSPTQQTPLSQNTSGLVNSSEFRQGVDTVLKAELEPLYAGIPHFHKAFFGDVPDLDAVSEDVFRRCVEGDNPLFKAGWNGWPTDAEESDVLAWFGDLIPKLEALAGDRISSPAAQRKLLAQPRTPLEGSTSKRSMDIGFVSDNITFKPDAADLRYPDTSSTAWIDLARYAREVLAAQDTRRFVLGFTLCGSLMRVWEFDRLGGIASERFDINKEDGGVQFVTTILGFLLMNEELLGFDPTIITSGSRQYIEIERNDKKERLVIDGSVSEAPTMTLGKTFEKDWMSQKLRTIDRDMGYHRQARSAAERVIIRDYGKPIHSASSHSKLLVADISINNLMVNEEEQNPSLRAFLIDLDLAIRTTRVESSGARGKTGTRAFMAIGALLGEEHSFMHDLESFFWVLFWICIHYHGPDKSRVVPRFEKWNYVDTEELAGMKLGVVAKEAIFLKTISDNVTGHYAPLISLLNKLRKVVFPGDKPWEREDESLYSQMTGILEQGRRIKPFTVELSNAFKVVAQGINRIEALLEEIVRHLEGNSDDDNEDDANEIDIETDDFNKHKICDGNIDRNSEDARINESRCEDSSAYFCPDEECKTRKADRTWKQYMFHAKYLVPSVLQFLAMSPR</sequence>
<evidence type="ECO:0000256" key="1">
    <source>
        <dbReference type="SAM" id="MobiDB-lite"/>
    </source>
</evidence>
<feature type="domain" description="Fungal-type protein kinase" evidence="3">
    <location>
        <begin position="1187"/>
        <end position="1299"/>
    </location>
</feature>
<accession>A0AB34FCT8</accession>
<dbReference type="InterPro" id="IPR002575">
    <property type="entry name" value="Aminoglycoside_PTrfase"/>
</dbReference>
<dbReference type="Pfam" id="PF01636">
    <property type="entry name" value="APH"/>
    <property type="match status" value="1"/>
</dbReference>
<name>A0AB34FCT8_9HYPO</name>
<dbReference type="PANTHER" id="PTHR38248:SF2">
    <property type="entry name" value="FUNK1 11"/>
    <property type="match status" value="1"/>
</dbReference>
<feature type="region of interest" description="Disordered" evidence="1">
    <location>
        <begin position="1022"/>
        <end position="1046"/>
    </location>
</feature>
<dbReference type="PANTHER" id="PTHR38248">
    <property type="entry name" value="FUNK1 6"/>
    <property type="match status" value="1"/>
</dbReference>
<keyword evidence="5" id="KW-1185">Reference proteome</keyword>
<dbReference type="EMBL" id="JAQHRD010000021">
    <property type="protein sequence ID" value="KAJ6436489.1"/>
    <property type="molecule type" value="Genomic_DNA"/>
</dbReference>
<feature type="compositionally biased region" description="Polar residues" evidence="1">
    <location>
        <begin position="1"/>
        <end position="23"/>
    </location>
</feature>
<organism evidence="4 5">
    <name type="scientific">Purpureocillium lavendulum</name>
    <dbReference type="NCBI Taxonomy" id="1247861"/>
    <lineage>
        <taxon>Eukaryota</taxon>
        <taxon>Fungi</taxon>
        <taxon>Dikarya</taxon>
        <taxon>Ascomycota</taxon>
        <taxon>Pezizomycotina</taxon>
        <taxon>Sordariomycetes</taxon>
        <taxon>Hypocreomycetidae</taxon>
        <taxon>Hypocreales</taxon>
        <taxon>Ophiocordycipitaceae</taxon>
        <taxon>Purpureocillium</taxon>
    </lineage>
</organism>
<evidence type="ECO:0000259" key="2">
    <source>
        <dbReference type="Pfam" id="PF01636"/>
    </source>
</evidence>
<dbReference type="SUPFAM" id="SSF53098">
    <property type="entry name" value="Ribonuclease H-like"/>
    <property type="match status" value="1"/>
</dbReference>
<dbReference type="Gene3D" id="1.10.510.10">
    <property type="entry name" value="Transferase(Phosphotransferase) domain 1"/>
    <property type="match status" value="1"/>
</dbReference>
<feature type="domain" description="Fungal-type protein kinase" evidence="3">
    <location>
        <begin position="1353"/>
        <end position="1435"/>
    </location>
</feature>
<reference evidence="4" key="1">
    <citation type="submission" date="2023-01" db="EMBL/GenBank/DDBJ databases">
        <title>The growth and conidiation of Purpureocillium lavendulum are regulated by nitrogen source and histone H3K14 acetylation.</title>
        <authorList>
            <person name="Tang P."/>
            <person name="Han J."/>
            <person name="Zhang C."/>
            <person name="Tang P."/>
            <person name="Qi F."/>
            <person name="Zhang K."/>
            <person name="Liang L."/>
        </authorList>
    </citation>
    <scope>NUCLEOTIDE SEQUENCE</scope>
    <source>
        <strain evidence="4">YMF1.00683</strain>
    </source>
</reference>
<evidence type="ECO:0008006" key="6">
    <source>
        <dbReference type="Google" id="ProtNLM"/>
    </source>
</evidence>
<dbReference type="Proteomes" id="UP001163105">
    <property type="component" value="Unassembled WGS sequence"/>
</dbReference>
<dbReference type="SUPFAM" id="SSF56112">
    <property type="entry name" value="Protein kinase-like (PK-like)"/>
    <property type="match status" value="2"/>
</dbReference>
<dbReference type="InterPro" id="IPR011009">
    <property type="entry name" value="Kinase-like_dom_sf"/>
</dbReference>
<comment type="caution">
    <text evidence="4">The sequence shown here is derived from an EMBL/GenBank/DDBJ whole genome shotgun (WGS) entry which is preliminary data.</text>
</comment>
<evidence type="ECO:0000259" key="3">
    <source>
        <dbReference type="Pfam" id="PF17667"/>
    </source>
</evidence>
<protein>
    <recommendedName>
        <fullName evidence="6">Fungal-type protein kinase domain-containing protein</fullName>
    </recommendedName>
</protein>
<dbReference type="InterPro" id="IPR012337">
    <property type="entry name" value="RNaseH-like_sf"/>
</dbReference>
<dbReference type="Gene3D" id="3.90.1200.10">
    <property type="match status" value="1"/>
</dbReference>
<gene>
    <name evidence="4" type="ORF">O9K51_10971</name>
</gene>